<feature type="chain" id="PRO_5045293825" description="Lipoprotein" evidence="2">
    <location>
        <begin position="24"/>
        <end position="271"/>
    </location>
</feature>
<dbReference type="Proteomes" id="UP001332243">
    <property type="component" value="Unassembled WGS sequence"/>
</dbReference>
<feature type="region of interest" description="Disordered" evidence="1">
    <location>
        <begin position="26"/>
        <end position="46"/>
    </location>
</feature>
<evidence type="ECO:0000313" key="4">
    <source>
        <dbReference type="Proteomes" id="UP001332243"/>
    </source>
</evidence>
<evidence type="ECO:0000256" key="2">
    <source>
        <dbReference type="SAM" id="SignalP"/>
    </source>
</evidence>
<name>A0ABU7RKG1_9ACTN</name>
<protein>
    <recommendedName>
        <fullName evidence="5">Lipoprotein</fullName>
    </recommendedName>
</protein>
<evidence type="ECO:0000256" key="1">
    <source>
        <dbReference type="SAM" id="MobiDB-lite"/>
    </source>
</evidence>
<evidence type="ECO:0008006" key="5">
    <source>
        <dbReference type="Google" id="ProtNLM"/>
    </source>
</evidence>
<evidence type="ECO:0000313" key="3">
    <source>
        <dbReference type="EMBL" id="MEE6256980.1"/>
    </source>
</evidence>
<keyword evidence="4" id="KW-1185">Reference proteome</keyword>
<sequence>MTIRRWGVATLAAALLFVPGLTACGQTEGSEPGSQGTGSGSVPADPKEALLASTKEIAKGNFRFTMKGQELDGEGLVHLPSRSAQMKMNAGDAELGFSMNLDLIYIEPDSWVKIQIEGAEGLPGLEKLNTGKYQHLDPSKIKDNDDLSFDFEDVDPAGTEILTKAIVDVQKTGEGAYSGNLDLTKATDAGMVDEEAIKTLGADAGKVPFEAKLDAQGRLSSLTIKMPAAGEAKAHELVVTYTDYGAATGAKKPADSEVVEAPAETYDLFNS</sequence>
<feature type="signal peptide" evidence="2">
    <location>
        <begin position="1"/>
        <end position="23"/>
    </location>
</feature>
<dbReference type="RefSeq" id="WP_331212088.1">
    <property type="nucleotide sequence ID" value="NZ_JAZGQK010000001.1"/>
</dbReference>
<accession>A0ABU7RKG1</accession>
<gene>
    <name evidence="3" type="ORF">V1633_00570</name>
</gene>
<comment type="caution">
    <text evidence="3">The sequence shown here is derived from an EMBL/GenBank/DDBJ whole genome shotgun (WGS) entry which is preliminary data.</text>
</comment>
<reference evidence="3 4" key="1">
    <citation type="submission" date="2024-01" db="EMBL/GenBank/DDBJ databases">
        <title>Genome insights into Plantactinospora sonchi sp. nov.</title>
        <authorList>
            <person name="Wang L."/>
        </authorList>
    </citation>
    <scope>NUCLEOTIDE SEQUENCE [LARGE SCALE GENOMIC DNA]</scope>
    <source>
        <strain evidence="3 4">NEAU-QY2</strain>
    </source>
</reference>
<dbReference type="PROSITE" id="PS51257">
    <property type="entry name" value="PROKAR_LIPOPROTEIN"/>
    <property type="match status" value="1"/>
</dbReference>
<proteinExistence type="predicted"/>
<organism evidence="3 4">
    <name type="scientific">Plantactinospora sonchi</name>
    <dbReference type="NCBI Taxonomy" id="1544735"/>
    <lineage>
        <taxon>Bacteria</taxon>
        <taxon>Bacillati</taxon>
        <taxon>Actinomycetota</taxon>
        <taxon>Actinomycetes</taxon>
        <taxon>Micromonosporales</taxon>
        <taxon>Micromonosporaceae</taxon>
        <taxon>Plantactinospora</taxon>
    </lineage>
</organism>
<keyword evidence="2" id="KW-0732">Signal</keyword>
<dbReference type="EMBL" id="JAZGQK010000001">
    <property type="protein sequence ID" value="MEE6256980.1"/>
    <property type="molecule type" value="Genomic_DNA"/>
</dbReference>